<reference evidence="18" key="1">
    <citation type="submission" date="2013-08" db="EMBL/GenBank/DDBJ databases">
        <authorList>
            <person name="Mendez C."/>
            <person name="Richter M."/>
            <person name="Ferrer M."/>
            <person name="Sanchez J."/>
        </authorList>
    </citation>
    <scope>NUCLEOTIDE SEQUENCE</scope>
</reference>
<dbReference type="GO" id="GO:0004826">
    <property type="term" value="F:phenylalanine-tRNA ligase activity"/>
    <property type="evidence" value="ECO:0007669"/>
    <property type="project" value="UniProtKB-EC"/>
</dbReference>
<keyword evidence="10" id="KW-0547">Nucleotide-binding</keyword>
<keyword evidence="12" id="KW-0460">Magnesium</keyword>
<evidence type="ECO:0000256" key="3">
    <source>
        <dbReference type="ARBA" id="ARBA00008653"/>
    </source>
</evidence>
<comment type="catalytic activity">
    <reaction evidence="16">
        <text>tRNA(Phe) + L-phenylalanine + ATP = L-phenylalanyl-tRNA(Phe) + AMP + diphosphate + H(+)</text>
        <dbReference type="Rhea" id="RHEA:19413"/>
        <dbReference type="Rhea" id="RHEA-COMP:9668"/>
        <dbReference type="Rhea" id="RHEA-COMP:9699"/>
        <dbReference type="ChEBI" id="CHEBI:15378"/>
        <dbReference type="ChEBI" id="CHEBI:30616"/>
        <dbReference type="ChEBI" id="CHEBI:33019"/>
        <dbReference type="ChEBI" id="CHEBI:58095"/>
        <dbReference type="ChEBI" id="CHEBI:78442"/>
        <dbReference type="ChEBI" id="CHEBI:78531"/>
        <dbReference type="ChEBI" id="CHEBI:456215"/>
        <dbReference type="EC" id="6.1.1.20"/>
    </reaction>
</comment>
<dbReference type="InterPro" id="IPR045060">
    <property type="entry name" value="Phe-tRNA-ligase_IIc_bsu"/>
</dbReference>
<dbReference type="SMART" id="SM00874">
    <property type="entry name" value="B5"/>
    <property type="match status" value="1"/>
</dbReference>
<keyword evidence="7" id="KW-0963">Cytoplasm</keyword>
<dbReference type="CDD" id="cd00769">
    <property type="entry name" value="PheRS_beta_core"/>
    <property type="match status" value="1"/>
</dbReference>
<dbReference type="PROSITE" id="PS51483">
    <property type="entry name" value="B5"/>
    <property type="match status" value="1"/>
</dbReference>
<comment type="cofactor">
    <cofactor evidence="1">
        <name>Mg(2+)</name>
        <dbReference type="ChEBI" id="CHEBI:18420"/>
    </cofactor>
</comment>
<dbReference type="GO" id="GO:0003723">
    <property type="term" value="F:RNA binding"/>
    <property type="evidence" value="ECO:0007669"/>
    <property type="project" value="InterPro"/>
</dbReference>
<dbReference type="InterPro" id="IPR009061">
    <property type="entry name" value="DNA-bd_dom_put_sf"/>
</dbReference>
<feature type="non-terminal residue" evidence="18">
    <location>
        <position position="1"/>
    </location>
</feature>
<evidence type="ECO:0000256" key="7">
    <source>
        <dbReference type="ARBA" id="ARBA00022490"/>
    </source>
</evidence>
<proteinExistence type="inferred from homology"/>
<comment type="subcellular location">
    <subcellularLocation>
        <location evidence="2">Cytoplasm</location>
    </subcellularLocation>
</comment>
<organism evidence="18">
    <name type="scientific">mine drainage metagenome</name>
    <dbReference type="NCBI Taxonomy" id="410659"/>
    <lineage>
        <taxon>unclassified sequences</taxon>
        <taxon>metagenomes</taxon>
        <taxon>ecological metagenomes</taxon>
    </lineage>
</organism>
<comment type="similarity">
    <text evidence="3">Belongs to the phenylalanyl-tRNA synthetase beta subunit family. Type 1 subfamily.</text>
</comment>
<dbReference type="SUPFAM" id="SSF56037">
    <property type="entry name" value="PheT/TilS domain"/>
    <property type="match status" value="1"/>
</dbReference>
<dbReference type="Gene3D" id="3.30.56.10">
    <property type="match status" value="1"/>
</dbReference>
<protein>
    <recommendedName>
        <fullName evidence="6">Phenylalanine--tRNA ligase beta subunit</fullName>
        <ecNumber evidence="5">6.1.1.20</ecNumber>
    </recommendedName>
    <alternativeName>
        <fullName evidence="15">Phenylalanyl-tRNA synthetase beta subunit</fullName>
    </alternativeName>
</protein>
<evidence type="ECO:0000256" key="11">
    <source>
        <dbReference type="ARBA" id="ARBA00022840"/>
    </source>
</evidence>
<keyword evidence="14 18" id="KW-0030">Aminoacyl-tRNA synthetase</keyword>
<evidence type="ECO:0000256" key="12">
    <source>
        <dbReference type="ARBA" id="ARBA00022842"/>
    </source>
</evidence>
<evidence type="ECO:0000256" key="5">
    <source>
        <dbReference type="ARBA" id="ARBA00012814"/>
    </source>
</evidence>
<dbReference type="SUPFAM" id="SSF46955">
    <property type="entry name" value="Putative DNA-binding domain"/>
    <property type="match status" value="1"/>
</dbReference>
<sequence length="309" mass="33967">DASQRFERGVDPGGQERALARAVQLIQSIAGGEAGPVIVTESEPNRPQRTPVRLRRTRLSQLLGAQFDDARVEATLAGLGMDIEPLPGGWHVTAPSYRFDIAIEADLIEEVARIVGYEAIGEDDAQGSERVRAQPETEPAEHAVLEVLAMRGYQEAVSYAFVDPRLQQQLFPDAAALALANPIASDLSVMRVSLWPGLLKAALENQRRQRERIRLFEHGARFECRDGTTHEIDTLAGVACGARWPEQWGVSAAMREPADFFDVKGDLQALFGALSPPASWRYEPQTHPCLHPGRSARLMRGDHPVGWLG</sequence>
<feature type="non-terminal residue" evidence="18">
    <location>
        <position position="309"/>
    </location>
</feature>
<dbReference type="GO" id="GO:0009328">
    <property type="term" value="C:phenylalanine-tRNA ligase complex"/>
    <property type="evidence" value="ECO:0007669"/>
    <property type="project" value="TreeGrafter"/>
</dbReference>
<evidence type="ECO:0000313" key="18">
    <source>
        <dbReference type="EMBL" id="EQD47922.1"/>
    </source>
</evidence>
<evidence type="ECO:0000256" key="15">
    <source>
        <dbReference type="ARBA" id="ARBA00033189"/>
    </source>
</evidence>
<dbReference type="EC" id="6.1.1.20" evidence="5"/>
<name>T0ZTN6_9ZZZZ</name>
<dbReference type="InterPro" id="IPR020825">
    <property type="entry name" value="Phe-tRNA_synthase-like_B3/B4"/>
</dbReference>
<evidence type="ECO:0000256" key="1">
    <source>
        <dbReference type="ARBA" id="ARBA00001946"/>
    </source>
</evidence>
<dbReference type="PANTHER" id="PTHR10947:SF0">
    <property type="entry name" value="PHENYLALANINE--TRNA LIGASE BETA SUBUNIT"/>
    <property type="match status" value="1"/>
</dbReference>
<comment type="subunit">
    <text evidence="4">Tetramer of two alpha and two beta subunits.</text>
</comment>
<evidence type="ECO:0000256" key="4">
    <source>
        <dbReference type="ARBA" id="ARBA00011209"/>
    </source>
</evidence>
<reference evidence="18" key="2">
    <citation type="journal article" date="2014" name="ISME J.">
        <title>Microbial stratification in low pH oxic and suboxic macroscopic growths along an acid mine drainage.</title>
        <authorList>
            <person name="Mendez-Garcia C."/>
            <person name="Mesa V."/>
            <person name="Sprenger R.R."/>
            <person name="Richter M."/>
            <person name="Diez M.S."/>
            <person name="Solano J."/>
            <person name="Bargiela R."/>
            <person name="Golyshina O.V."/>
            <person name="Manteca A."/>
            <person name="Ramos J.L."/>
            <person name="Gallego J.R."/>
            <person name="Llorente I."/>
            <person name="Martins Dos Santos V.A."/>
            <person name="Jensen O.N."/>
            <person name="Pelaez A.I."/>
            <person name="Sanchez J."/>
            <person name="Ferrer M."/>
        </authorList>
    </citation>
    <scope>NUCLEOTIDE SEQUENCE</scope>
</reference>
<gene>
    <name evidence="18" type="ORF">B2A_08222</name>
</gene>
<evidence type="ECO:0000256" key="10">
    <source>
        <dbReference type="ARBA" id="ARBA00022741"/>
    </source>
</evidence>
<evidence type="ECO:0000256" key="8">
    <source>
        <dbReference type="ARBA" id="ARBA00022598"/>
    </source>
</evidence>
<dbReference type="InterPro" id="IPR041616">
    <property type="entry name" value="PheRS_beta_core"/>
</dbReference>
<comment type="caution">
    <text evidence="18">The sequence shown here is derived from an EMBL/GenBank/DDBJ whole genome shotgun (WGS) entry which is preliminary data.</text>
</comment>
<dbReference type="EMBL" id="AUZZ01005912">
    <property type="protein sequence ID" value="EQD47922.1"/>
    <property type="molecule type" value="Genomic_DNA"/>
</dbReference>
<dbReference type="AlphaFoldDB" id="T0ZTN6"/>
<dbReference type="Pfam" id="PF17759">
    <property type="entry name" value="tRNA_synthFbeta"/>
    <property type="match status" value="1"/>
</dbReference>
<evidence type="ECO:0000256" key="13">
    <source>
        <dbReference type="ARBA" id="ARBA00022917"/>
    </source>
</evidence>
<evidence type="ECO:0000256" key="16">
    <source>
        <dbReference type="ARBA" id="ARBA00049255"/>
    </source>
</evidence>
<keyword evidence="8" id="KW-0436">Ligase</keyword>
<dbReference type="SUPFAM" id="SSF55681">
    <property type="entry name" value="Class II aaRS and biotin synthetases"/>
    <property type="match status" value="1"/>
</dbReference>
<feature type="domain" description="B5" evidence="17">
    <location>
        <begin position="47"/>
        <end position="122"/>
    </location>
</feature>
<dbReference type="GO" id="GO:0006432">
    <property type="term" value="P:phenylalanyl-tRNA aminoacylation"/>
    <property type="evidence" value="ECO:0007669"/>
    <property type="project" value="InterPro"/>
</dbReference>
<keyword evidence="13" id="KW-0648">Protein biosynthesis</keyword>
<dbReference type="Gene3D" id="3.50.40.10">
    <property type="entry name" value="Phenylalanyl-trna Synthetase, Chain B, domain 3"/>
    <property type="match status" value="1"/>
</dbReference>
<dbReference type="GO" id="GO:0005524">
    <property type="term" value="F:ATP binding"/>
    <property type="evidence" value="ECO:0007669"/>
    <property type="project" value="UniProtKB-KW"/>
</dbReference>
<dbReference type="FunFam" id="3.30.56.10:FF:000002">
    <property type="entry name" value="Phenylalanine--tRNA ligase beta subunit"/>
    <property type="match status" value="1"/>
</dbReference>
<dbReference type="PANTHER" id="PTHR10947">
    <property type="entry name" value="PHENYLALANYL-TRNA SYNTHETASE BETA CHAIN AND LEUCINE-RICH REPEAT-CONTAINING PROTEIN 47"/>
    <property type="match status" value="1"/>
</dbReference>
<keyword evidence="11" id="KW-0067">ATP-binding</keyword>
<evidence type="ECO:0000259" key="17">
    <source>
        <dbReference type="PROSITE" id="PS51483"/>
    </source>
</evidence>
<dbReference type="Pfam" id="PF03484">
    <property type="entry name" value="B5"/>
    <property type="match status" value="1"/>
</dbReference>
<dbReference type="InterPro" id="IPR045864">
    <property type="entry name" value="aa-tRNA-synth_II/BPL/LPL"/>
</dbReference>
<evidence type="ECO:0000256" key="14">
    <source>
        <dbReference type="ARBA" id="ARBA00023146"/>
    </source>
</evidence>
<evidence type="ECO:0000256" key="2">
    <source>
        <dbReference type="ARBA" id="ARBA00004496"/>
    </source>
</evidence>
<keyword evidence="9" id="KW-0479">Metal-binding</keyword>
<accession>T0ZTN6</accession>
<evidence type="ECO:0000256" key="9">
    <source>
        <dbReference type="ARBA" id="ARBA00022723"/>
    </source>
</evidence>
<evidence type="ECO:0000256" key="6">
    <source>
        <dbReference type="ARBA" id="ARBA00017032"/>
    </source>
</evidence>
<dbReference type="InterPro" id="IPR005147">
    <property type="entry name" value="tRNA_synthase_B5-dom"/>
</dbReference>
<dbReference type="GO" id="GO:0000287">
    <property type="term" value="F:magnesium ion binding"/>
    <property type="evidence" value="ECO:0007669"/>
    <property type="project" value="InterPro"/>
</dbReference>
<dbReference type="Gene3D" id="3.30.930.10">
    <property type="entry name" value="Bira Bifunctional Protein, Domain 2"/>
    <property type="match status" value="1"/>
</dbReference>